<gene>
    <name evidence="1" type="ORF">HU230_28515</name>
</gene>
<protein>
    <submittedName>
        <fullName evidence="1">Uncharacterized protein</fullName>
    </submittedName>
</protein>
<dbReference type="AlphaFoldDB" id="A0A974AGG3"/>
<comment type="caution">
    <text evidence="1">The sequence shown here is derived from an EMBL/GenBank/DDBJ whole genome shotgun (WGS) entry which is preliminary data.</text>
</comment>
<accession>A0A974AGG3</accession>
<proteinExistence type="predicted"/>
<dbReference type="RefSeq" id="WP_176533032.1">
    <property type="nucleotide sequence ID" value="NZ_CP088022.1"/>
</dbReference>
<dbReference type="EMBL" id="JABWSX010000001">
    <property type="protein sequence ID" value="NVL09660.1"/>
    <property type="molecule type" value="Genomic_DNA"/>
</dbReference>
<reference evidence="1" key="1">
    <citation type="submission" date="2020-06" db="EMBL/GenBank/DDBJ databases">
        <title>Whole Genome Sequence of Bradyrhizobium sp. Strain 66S1MB.</title>
        <authorList>
            <person name="Bromfield E."/>
            <person name="Cloutier S."/>
        </authorList>
    </citation>
    <scope>NUCLEOTIDE SEQUENCE</scope>
    <source>
        <strain evidence="1">66S1MB</strain>
    </source>
</reference>
<organism evidence="1">
    <name type="scientific">Bradyrhizobium quebecense</name>
    <dbReference type="NCBI Taxonomy" id="2748629"/>
    <lineage>
        <taxon>Bacteria</taxon>
        <taxon>Pseudomonadati</taxon>
        <taxon>Pseudomonadota</taxon>
        <taxon>Alphaproteobacteria</taxon>
        <taxon>Hyphomicrobiales</taxon>
        <taxon>Nitrobacteraceae</taxon>
        <taxon>Bradyrhizobium</taxon>
    </lineage>
</organism>
<evidence type="ECO:0000313" key="1">
    <source>
        <dbReference type="EMBL" id="NVL09660.1"/>
    </source>
</evidence>
<sequence>MEWELASRHRCVCCGGVIDGLADDGAIGFEPRIGLFADERAFVRNECTASLIAAAARRRQEVVRRKS</sequence>
<name>A0A974AGG3_9BRAD</name>